<organism evidence="9 10">
    <name type="scientific">Chitinophaga ginsengisegetis</name>
    <dbReference type="NCBI Taxonomy" id="393003"/>
    <lineage>
        <taxon>Bacteria</taxon>
        <taxon>Pseudomonadati</taxon>
        <taxon>Bacteroidota</taxon>
        <taxon>Chitinophagia</taxon>
        <taxon>Chitinophagales</taxon>
        <taxon>Chitinophagaceae</taxon>
        <taxon>Chitinophaga</taxon>
    </lineage>
</organism>
<keyword evidence="10" id="KW-1185">Reference proteome</keyword>
<dbReference type="Gene3D" id="2.40.170.20">
    <property type="entry name" value="TonB-dependent receptor, beta-barrel domain"/>
    <property type="match status" value="1"/>
</dbReference>
<evidence type="ECO:0000256" key="5">
    <source>
        <dbReference type="ARBA" id="ARBA00023136"/>
    </source>
</evidence>
<dbReference type="STRING" id="393003.SAMN05660461_2010"/>
<evidence type="ECO:0000256" key="1">
    <source>
        <dbReference type="ARBA" id="ARBA00004571"/>
    </source>
</evidence>
<evidence type="ECO:0000256" key="2">
    <source>
        <dbReference type="ARBA" id="ARBA00022448"/>
    </source>
</evidence>
<dbReference type="Gene3D" id="2.170.130.10">
    <property type="entry name" value="TonB-dependent receptor, plug domain"/>
    <property type="match status" value="1"/>
</dbReference>
<evidence type="ECO:0000313" key="9">
    <source>
        <dbReference type="EMBL" id="SKD00947.1"/>
    </source>
</evidence>
<accession>A0A1T5NKS8</accession>
<name>A0A1T5NKS8_9BACT</name>
<dbReference type="InterPro" id="IPR023996">
    <property type="entry name" value="TonB-dep_OMP_SusC/RagA"/>
</dbReference>
<evidence type="ECO:0000256" key="4">
    <source>
        <dbReference type="ARBA" id="ARBA00022692"/>
    </source>
</evidence>
<dbReference type="Gene3D" id="2.60.40.1120">
    <property type="entry name" value="Carboxypeptidase-like, regulatory domain"/>
    <property type="match status" value="1"/>
</dbReference>
<dbReference type="RefSeq" id="WP_079469230.1">
    <property type="nucleotide sequence ID" value="NZ_FUZZ01000001.1"/>
</dbReference>
<keyword evidence="5 7" id="KW-0472">Membrane</keyword>
<proteinExistence type="inferred from homology"/>
<sequence>MQKTAYQLSISGACHMAAVRKKKIINQTLLVMKLTILLLTGALLQVSASGLAQSVTFSAKKAPLIKALNALEQQTGYYTFFKSREIQRLMESRSITIAAKNMPLKQFLDELLKETPFTYELDDNTIALQMKAQAPLPEKKEVSAPAASLSGQVTDLDGNPLPGATVMVVKTTIATSTDGQGRFQLNGLPDNASIVISSIGYMPMGLRLLDNNTIATDPIRLITGNGQPDQTEGNAQSNFRMLSSGMVNVRLARLIKGIEGVVVTGLFQRSGNNFTGASKTISGAELKKVSANNVFAAVSALDPSLRIVPNNVAGGNINQLPEIQMRGQNSFPNLTGELSANPNAPLFILDGFEVTLQRIVDLDMNLINSITLLKDASATAIYGSRGANGVMVVTTVTPKPGRIQVTFNNDFRFTSPDLSVYHLLDAEEKLDFEQRAGVYTSTSSQAQHKLNVLRNERYKAMKSGVNTDWLRIPVQDGISNRSSLYLQGGDQSIRYGLQFSADLQSGVMKGQDRKNYSGQFDLNYVVNKLQFKNSVRIFQNKSNESPYGNFSEYVTMNPYWAPYDEKGKPKQMLENLWINNTYYRQANPAYDAGLHSVNSNQYFGISNNFQMRYTPVPFLYMETSLSINKQNASGDQFYSAQDSRFAEITDLSRKGSYTVRNENSFNYESLTTANLNISRGPHQLFSMLGFNVSSSNSNYYSVVTEGFPFDKLDNLLFAAQYETNGRPTGDESTIRRVGVVYSGSYSYDNRFLADVSARRDGSSQYGTEKKFGTFWSAGIGWNIHNEAFFNKSSLVNRLKLRASYGSTGSLNIPAYSAQSRYNFGVNTSYFGELGAVLIGLGNEFLSWQNVYKANVGMDAVLLREKLDLRLDLYRENTKNSLTQITLAPSTGFSSFAENLGQIQNTGLEFSVRYKILEKPAKGLLWSVNVNGFTNKNILKELSNKLKASNNKLNVANSDQVIPNIQFEEGESINTIYAVRSLGVDPATGSEVYLTKDGKRTFTWDAADKVPVGINQPKWNGNFGTNFMLKGFEVNLIFNYQCGGQLYNQTLIDRVESVNPAFNVDRRAYDLGWSGPGDVSPYTRIGVSTQPTRLTSRFVQNDNNLTLSSASFGYNFYRSPLIKKLGMRSLQVTAITNDFFRASSIQIERGTSNPFARTYSLSLRAGF</sequence>
<evidence type="ECO:0000256" key="6">
    <source>
        <dbReference type="ARBA" id="ARBA00023237"/>
    </source>
</evidence>
<reference evidence="9 10" key="1">
    <citation type="submission" date="2017-02" db="EMBL/GenBank/DDBJ databases">
        <authorList>
            <person name="Peterson S.W."/>
        </authorList>
    </citation>
    <scope>NUCLEOTIDE SEQUENCE [LARGE SCALE GENOMIC DNA]</scope>
    <source>
        <strain evidence="9 10">DSM 18108</strain>
    </source>
</reference>
<keyword evidence="4 7" id="KW-0812">Transmembrane</keyword>
<comment type="similarity">
    <text evidence="7">Belongs to the TonB-dependent receptor family.</text>
</comment>
<dbReference type="EMBL" id="FUZZ01000001">
    <property type="protein sequence ID" value="SKD00947.1"/>
    <property type="molecule type" value="Genomic_DNA"/>
</dbReference>
<evidence type="ECO:0000256" key="7">
    <source>
        <dbReference type="PROSITE-ProRule" id="PRU01360"/>
    </source>
</evidence>
<comment type="subcellular location">
    <subcellularLocation>
        <location evidence="1 7">Cell outer membrane</location>
        <topology evidence="1 7">Multi-pass membrane protein</topology>
    </subcellularLocation>
</comment>
<dbReference type="InterPro" id="IPR039426">
    <property type="entry name" value="TonB-dep_rcpt-like"/>
</dbReference>
<dbReference type="InterPro" id="IPR037066">
    <property type="entry name" value="Plug_dom_sf"/>
</dbReference>
<dbReference type="SUPFAM" id="SSF49464">
    <property type="entry name" value="Carboxypeptidase regulatory domain-like"/>
    <property type="match status" value="1"/>
</dbReference>
<dbReference type="Pfam" id="PF13715">
    <property type="entry name" value="CarbopepD_reg_2"/>
    <property type="match status" value="1"/>
</dbReference>
<dbReference type="NCBIfam" id="TIGR04056">
    <property type="entry name" value="OMP_RagA_SusC"/>
    <property type="match status" value="1"/>
</dbReference>
<dbReference type="PROSITE" id="PS52016">
    <property type="entry name" value="TONB_DEPENDENT_REC_3"/>
    <property type="match status" value="1"/>
</dbReference>
<dbReference type="SUPFAM" id="SSF56935">
    <property type="entry name" value="Porins"/>
    <property type="match status" value="1"/>
</dbReference>
<dbReference type="Proteomes" id="UP000190166">
    <property type="component" value="Unassembled WGS sequence"/>
</dbReference>
<feature type="domain" description="TonB-dependent receptor plug" evidence="8">
    <location>
        <begin position="275"/>
        <end position="390"/>
    </location>
</feature>
<keyword evidence="6 7" id="KW-0998">Cell outer membrane</keyword>
<evidence type="ECO:0000259" key="8">
    <source>
        <dbReference type="Pfam" id="PF07715"/>
    </source>
</evidence>
<dbReference type="InterPro" id="IPR012910">
    <property type="entry name" value="Plug_dom"/>
</dbReference>
<dbReference type="AlphaFoldDB" id="A0A1T5NKS8"/>
<dbReference type="NCBIfam" id="TIGR04057">
    <property type="entry name" value="SusC_RagA_signa"/>
    <property type="match status" value="1"/>
</dbReference>
<evidence type="ECO:0000313" key="10">
    <source>
        <dbReference type="Proteomes" id="UP000190166"/>
    </source>
</evidence>
<keyword evidence="2 7" id="KW-0813">Transport</keyword>
<protein>
    <submittedName>
        <fullName evidence="9">TonB-linked outer membrane protein, SusC/RagA family</fullName>
    </submittedName>
</protein>
<dbReference type="GO" id="GO:0009279">
    <property type="term" value="C:cell outer membrane"/>
    <property type="evidence" value="ECO:0007669"/>
    <property type="project" value="UniProtKB-SubCell"/>
</dbReference>
<evidence type="ECO:0000256" key="3">
    <source>
        <dbReference type="ARBA" id="ARBA00022452"/>
    </source>
</evidence>
<gene>
    <name evidence="9" type="ORF">SAMN05660461_2010</name>
</gene>
<dbReference type="InterPro" id="IPR036942">
    <property type="entry name" value="Beta-barrel_TonB_sf"/>
</dbReference>
<dbReference type="InterPro" id="IPR008969">
    <property type="entry name" value="CarboxyPept-like_regulatory"/>
</dbReference>
<dbReference type="Gene3D" id="3.55.50.30">
    <property type="match status" value="1"/>
</dbReference>
<dbReference type="Pfam" id="PF07715">
    <property type="entry name" value="Plug"/>
    <property type="match status" value="1"/>
</dbReference>
<keyword evidence="3 7" id="KW-1134">Transmembrane beta strand</keyword>
<dbReference type="InterPro" id="IPR023997">
    <property type="entry name" value="TonB-dep_OMP_SusC/RagA_CS"/>
</dbReference>